<reference evidence="1" key="1">
    <citation type="journal article" date="2021" name="PeerJ">
        <title>Extensive microbial diversity within the chicken gut microbiome revealed by metagenomics and culture.</title>
        <authorList>
            <person name="Gilroy R."/>
            <person name="Ravi A."/>
            <person name="Getino M."/>
            <person name="Pursley I."/>
            <person name="Horton D.L."/>
            <person name="Alikhan N.F."/>
            <person name="Baker D."/>
            <person name="Gharbi K."/>
            <person name="Hall N."/>
            <person name="Watson M."/>
            <person name="Adriaenssens E.M."/>
            <person name="Foster-Nyarko E."/>
            <person name="Jarju S."/>
            <person name="Secka A."/>
            <person name="Antonio M."/>
            <person name="Oren A."/>
            <person name="Chaudhuri R.R."/>
            <person name="La Ragione R."/>
            <person name="Hildebrand F."/>
            <person name="Pallen M.J."/>
        </authorList>
    </citation>
    <scope>NUCLEOTIDE SEQUENCE</scope>
    <source>
        <strain evidence="1">CHK195-6426</strain>
    </source>
</reference>
<reference evidence="1" key="2">
    <citation type="submission" date="2021-04" db="EMBL/GenBank/DDBJ databases">
        <authorList>
            <person name="Gilroy R."/>
        </authorList>
    </citation>
    <scope>NUCLEOTIDE SEQUENCE</scope>
    <source>
        <strain evidence="1">CHK195-6426</strain>
    </source>
</reference>
<dbReference type="InterPro" id="IPR025374">
    <property type="entry name" value="DUF4364"/>
</dbReference>
<name>A0A9D1R336_9FIRM</name>
<dbReference type="Pfam" id="PF14277">
    <property type="entry name" value="DUF4364"/>
    <property type="match status" value="1"/>
</dbReference>
<protein>
    <submittedName>
        <fullName evidence="1">DUF4364 family protein</fullName>
    </submittedName>
</protein>
<dbReference type="AlphaFoldDB" id="A0A9D1R336"/>
<dbReference type="Proteomes" id="UP000824265">
    <property type="component" value="Unassembled WGS sequence"/>
</dbReference>
<evidence type="ECO:0000313" key="2">
    <source>
        <dbReference type="Proteomes" id="UP000824265"/>
    </source>
</evidence>
<dbReference type="EMBL" id="DXGH01000003">
    <property type="protein sequence ID" value="HIW80034.1"/>
    <property type="molecule type" value="Genomic_DNA"/>
</dbReference>
<sequence length="171" mass="19792">MLQEPLTLYKLIVLYMLNRVSFPLTMAQVSDFILEKEYTNFLTLQQAIGELTDTGMIETRSVGNRTHLVLTKDGRDTLSFFENRINSSIRGEIDAYLRENEFTLRNEVSVQGDYYKSTSGEYEAHLIAKDREIKLVEITLSVPSKETAAAICDSWQEKNQQIYKYLVEQLF</sequence>
<evidence type="ECO:0000313" key="1">
    <source>
        <dbReference type="EMBL" id="HIW80034.1"/>
    </source>
</evidence>
<organism evidence="1 2">
    <name type="scientific">Candidatus Acetatifactor stercoripullorum</name>
    <dbReference type="NCBI Taxonomy" id="2838414"/>
    <lineage>
        <taxon>Bacteria</taxon>
        <taxon>Bacillati</taxon>
        <taxon>Bacillota</taxon>
        <taxon>Clostridia</taxon>
        <taxon>Lachnospirales</taxon>
        <taxon>Lachnospiraceae</taxon>
        <taxon>Acetatifactor</taxon>
    </lineage>
</organism>
<comment type="caution">
    <text evidence="1">The sequence shown here is derived from an EMBL/GenBank/DDBJ whole genome shotgun (WGS) entry which is preliminary data.</text>
</comment>
<proteinExistence type="predicted"/>
<accession>A0A9D1R336</accession>
<gene>
    <name evidence="1" type="ORF">H9742_00670</name>
</gene>